<organism evidence="1">
    <name type="scientific">marine metagenome</name>
    <dbReference type="NCBI Taxonomy" id="408172"/>
    <lineage>
        <taxon>unclassified sequences</taxon>
        <taxon>metagenomes</taxon>
        <taxon>ecological metagenomes</taxon>
    </lineage>
</organism>
<proteinExistence type="predicted"/>
<sequence>MQAAPAAPRDLAAKEVGNHLGLALHEHSFSWKAPSHVACQVIVASDQRKLAADVGDLWNSGMRRSDKQSGVLGGGQALQPGQEVWWKGRV</sequence>
<dbReference type="Pfam" id="PF25788">
    <property type="entry name" value="Ig_Rha78A_N"/>
    <property type="match status" value="1"/>
</dbReference>
<feature type="non-terminal residue" evidence="1">
    <location>
        <position position="90"/>
    </location>
</feature>
<accession>A0A382X505</accession>
<dbReference type="EMBL" id="UINC01164883">
    <property type="protein sequence ID" value="SVD65960.1"/>
    <property type="molecule type" value="Genomic_DNA"/>
</dbReference>
<reference evidence="1" key="1">
    <citation type="submission" date="2018-05" db="EMBL/GenBank/DDBJ databases">
        <authorList>
            <person name="Lanie J.A."/>
            <person name="Ng W.-L."/>
            <person name="Kazmierczak K.M."/>
            <person name="Andrzejewski T.M."/>
            <person name="Davidsen T.M."/>
            <person name="Wayne K.J."/>
            <person name="Tettelin H."/>
            <person name="Glass J.I."/>
            <person name="Rusch D."/>
            <person name="Podicherti R."/>
            <person name="Tsui H.-C.T."/>
            <person name="Winkler M.E."/>
        </authorList>
    </citation>
    <scope>NUCLEOTIDE SEQUENCE</scope>
</reference>
<name>A0A382X505_9ZZZZ</name>
<dbReference type="AlphaFoldDB" id="A0A382X505"/>
<evidence type="ECO:0000313" key="1">
    <source>
        <dbReference type="EMBL" id="SVD65960.1"/>
    </source>
</evidence>
<dbReference type="InterPro" id="IPR013783">
    <property type="entry name" value="Ig-like_fold"/>
</dbReference>
<dbReference type="Gene3D" id="2.60.40.10">
    <property type="entry name" value="Immunoglobulins"/>
    <property type="match status" value="1"/>
</dbReference>
<gene>
    <name evidence="1" type="ORF">METZ01_LOCUS418814</name>
</gene>
<protein>
    <submittedName>
        <fullName evidence="1">Uncharacterized protein</fullName>
    </submittedName>
</protein>